<name>A0A1T5DKS4_9SPHI</name>
<dbReference type="Gene3D" id="2.60.40.1930">
    <property type="match status" value="1"/>
</dbReference>
<dbReference type="STRING" id="1513896.SAMN05660841_02034"/>
<dbReference type="AlphaFoldDB" id="A0A1T5DKS4"/>
<sequence length="781" mass="89045">MRSIVVILFLFFNLPQVSAQELPQIYVHTDRSMYAPGDTVWFKAYLMYDGRLDSTIHNLYIDWADSAGNVLANNVHIASQGYSFSQFVVPADLSSSVIYLNAYTGNIEDKGYLGYTKPLYILGDGRQVSYRENTKRLVVSSGAKYLVQGMTNRIYTRGEDSRGLPFPYQLELLDGQYDVVSTTTSDSAGIAHIDFEPEMAGYMLRWKDSDGKLTVEQLPAVQPEGVLISLVQEGAGYYAILKPSAGMVGDYVLHARLNQLQLFEQPVMIKKGGLKIAITPDMLRYGLLQLSLVNSKGQECAYHSEVVQQEDIRAEPQVQILTAEKGPRAKQKINLSIPHVAYANLSVSIVDDFSLPDSSDRMERALLNSQVVGAVYIPSAIEDWVHTIPWNRDYSLIDELPARKDAALYVQGQVSMPDKGWKRFEASTQKEGTLKVGIPRGSLSLGYRPIRQDTVHYPFKYQAVELDDNRRIVLKDLQYFDTMEFRLSHIDRKNQFDDIKVDYRFKPFADHTQLTVPSAYLNKHITYLDRAAAHMEQVDAAFAKYLGGQRQIQTVVVRRKVKPLAVRDMEDKFMVTEYFKNSVADFLPQDDPYVIKYSTTLLDYIRRSKEINLLFDENENVRSGRFKRIYVNERKCYDVSDGSISIIDVEMLRDAWRTDMSRIGLIKIIQSSFGDELALYVFAASNVNRDLGRRINLGKLGGYTPIYQITNVDYGQADASRHQKDERQTLYWHPLLLTNSENASHATIEFYNNEFGRDYWIVIKGITAEGKLVDYTKKIKL</sequence>
<organism evidence="2 3">
    <name type="scientific">Sphingobacterium nematocida</name>
    <dbReference type="NCBI Taxonomy" id="1513896"/>
    <lineage>
        <taxon>Bacteria</taxon>
        <taxon>Pseudomonadati</taxon>
        <taxon>Bacteroidota</taxon>
        <taxon>Sphingobacteriia</taxon>
        <taxon>Sphingobacteriales</taxon>
        <taxon>Sphingobacteriaceae</taxon>
        <taxon>Sphingobacterium</taxon>
    </lineage>
</organism>
<dbReference type="RefSeq" id="WP_079642970.1">
    <property type="nucleotide sequence ID" value="NZ_FUZF01000007.1"/>
</dbReference>
<evidence type="ECO:0008006" key="4">
    <source>
        <dbReference type="Google" id="ProtNLM"/>
    </source>
</evidence>
<evidence type="ECO:0000256" key="1">
    <source>
        <dbReference type="SAM" id="SignalP"/>
    </source>
</evidence>
<proteinExistence type="predicted"/>
<evidence type="ECO:0000313" key="2">
    <source>
        <dbReference type="EMBL" id="SKB72063.1"/>
    </source>
</evidence>
<dbReference type="EMBL" id="FUZF01000007">
    <property type="protein sequence ID" value="SKB72063.1"/>
    <property type="molecule type" value="Genomic_DNA"/>
</dbReference>
<accession>A0A1T5DKS4</accession>
<keyword evidence="1" id="KW-0732">Signal</keyword>
<dbReference type="Proteomes" id="UP000190150">
    <property type="component" value="Unassembled WGS sequence"/>
</dbReference>
<gene>
    <name evidence="2" type="ORF">SAMN05660841_02034</name>
</gene>
<feature type="signal peptide" evidence="1">
    <location>
        <begin position="1"/>
        <end position="19"/>
    </location>
</feature>
<evidence type="ECO:0000313" key="3">
    <source>
        <dbReference type="Proteomes" id="UP000190150"/>
    </source>
</evidence>
<dbReference type="OrthoDB" id="679547at2"/>
<keyword evidence="3" id="KW-1185">Reference proteome</keyword>
<reference evidence="3" key="1">
    <citation type="submission" date="2017-02" db="EMBL/GenBank/DDBJ databases">
        <authorList>
            <person name="Varghese N."/>
            <person name="Submissions S."/>
        </authorList>
    </citation>
    <scope>NUCLEOTIDE SEQUENCE [LARGE SCALE GENOMIC DNA]</scope>
    <source>
        <strain evidence="3">DSM 24091</strain>
    </source>
</reference>
<feature type="chain" id="PRO_5012436854" description="MG2 domain-containing protein" evidence="1">
    <location>
        <begin position="20"/>
        <end position="781"/>
    </location>
</feature>
<protein>
    <recommendedName>
        <fullName evidence="4">MG2 domain-containing protein</fullName>
    </recommendedName>
</protein>